<dbReference type="Pfam" id="PF21016">
    <property type="entry name" value="RlmN_N"/>
    <property type="match status" value="1"/>
</dbReference>
<keyword evidence="9 12" id="KW-0479">Metal-binding</keyword>
<comment type="caution">
    <text evidence="12">Lacks conserved residue(s) required for the propagation of feature annotation.</text>
</comment>
<dbReference type="PROSITE" id="PS51918">
    <property type="entry name" value="RADICAL_SAM"/>
    <property type="match status" value="1"/>
</dbReference>
<evidence type="ECO:0000256" key="6">
    <source>
        <dbReference type="ARBA" id="ARBA00022679"/>
    </source>
</evidence>
<dbReference type="InterPro" id="IPR027492">
    <property type="entry name" value="RNA_MTrfase_RlmN"/>
</dbReference>
<comment type="catalytic activity">
    <reaction evidence="12">
        <text>adenosine(37) in tRNA + 2 reduced [2Fe-2S]-[ferredoxin] + 2 S-adenosyl-L-methionine = 2-methyladenosine(37) in tRNA + 5'-deoxyadenosine + L-methionine + 2 oxidized [2Fe-2S]-[ferredoxin] + S-adenosyl-L-homocysteine</text>
        <dbReference type="Rhea" id="RHEA:43332"/>
        <dbReference type="Rhea" id="RHEA-COMP:10000"/>
        <dbReference type="Rhea" id="RHEA-COMP:10001"/>
        <dbReference type="Rhea" id="RHEA-COMP:10162"/>
        <dbReference type="Rhea" id="RHEA-COMP:10485"/>
        <dbReference type="ChEBI" id="CHEBI:17319"/>
        <dbReference type="ChEBI" id="CHEBI:33737"/>
        <dbReference type="ChEBI" id="CHEBI:33738"/>
        <dbReference type="ChEBI" id="CHEBI:57844"/>
        <dbReference type="ChEBI" id="CHEBI:57856"/>
        <dbReference type="ChEBI" id="CHEBI:59789"/>
        <dbReference type="ChEBI" id="CHEBI:74411"/>
        <dbReference type="ChEBI" id="CHEBI:74497"/>
        <dbReference type="EC" id="2.1.1.192"/>
    </reaction>
</comment>
<proteinExistence type="inferred from homology"/>
<evidence type="ECO:0000256" key="11">
    <source>
        <dbReference type="ARBA" id="ARBA00023014"/>
    </source>
</evidence>
<evidence type="ECO:0000256" key="10">
    <source>
        <dbReference type="ARBA" id="ARBA00023004"/>
    </source>
</evidence>
<keyword evidence="7 12" id="KW-0949">S-adenosyl-L-methionine</keyword>
<dbReference type="AlphaFoldDB" id="A0A173ZJ91"/>
<dbReference type="PANTHER" id="PTHR30544:SF5">
    <property type="entry name" value="RADICAL SAM CORE DOMAIN-CONTAINING PROTEIN"/>
    <property type="match status" value="1"/>
</dbReference>
<feature type="binding site" evidence="12">
    <location>
        <position position="116"/>
    </location>
    <ligand>
        <name>[4Fe-4S] cluster</name>
        <dbReference type="ChEBI" id="CHEBI:49883"/>
        <note>4Fe-4S-S-AdoMet</note>
    </ligand>
</feature>
<feature type="binding site" evidence="12">
    <location>
        <begin position="218"/>
        <end position="220"/>
    </location>
    <ligand>
        <name>S-adenosyl-L-methionine</name>
        <dbReference type="ChEBI" id="CHEBI:59789"/>
    </ligand>
</feature>
<accession>A0A173ZJ91</accession>
<evidence type="ECO:0000313" key="13">
    <source>
        <dbReference type="EMBL" id="CUP02931.1"/>
    </source>
</evidence>
<dbReference type="EMBL" id="CZAQ01000011">
    <property type="protein sequence ID" value="CUP02931.1"/>
    <property type="molecule type" value="Genomic_DNA"/>
</dbReference>
<keyword evidence="11 12" id="KW-0411">Iron-sulfur</keyword>
<dbReference type="InterPro" id="IPR040072">
    <property type="entry name" value="Methyltransferase_A"/>
</dbReference>
<dbReference type="PANTHER" id="PTHR30544">
    <property type="entry name" value="23S RRNA METHYLTRANSFERASE"/>
    <property type="match status" value="1"/>
</dbReference>
<dbReference type="Proteomes" id="UP000095454">
    <property type="component" value="Unassembled WGS sequence"/>
</dbReference>
<feature type="active site" description="S-methylcysteine intermediate" evidence="12">
    <location>
        <position position="337"/>
    </location>
</feature>
<keyword evidence="2 12" id="KW-0004">4Fe-4S</keyword>
<comment type="catalytic activity">
    <reaction evidence="12">
        <text>adenosine(2503) in 23S rRNA + 2 reduced [2Fe-2S]-[ferredoxin] + 2 S-adenosyl-L-methionine = 2-methyladenosine(2503) in 23S rRNA + 5'-deoxyadenosine + L-methionine + 2 oxidized [2Fe-2S]-[ferredoxin] + S-adenosyl-L-homocysteine</text>
        <dbReference type="Rhea" id="RHEA:42916"/>
        <dbReference type="Rhea" id="RHEA-COMP:10000"/>
        <dbReference type="Rhea" id="RHEA-COMP:10001"/>
        <dbReference type="Rhea" id="RHEA-COMP:10152"/>
        <dbReference type="Rhea" id="RHEA-COMP:10282"/>
        <dbReference type="ChEBI" id="CHEBI:17319"/>
        <dbReference type="ChEBI" id="CHEBI:33737"/>
        <dbReference type="ChEBI" id="CHEBI:33738"/>
        <dbReference type="ChEBI" id="CHEBI:57844"/>
        <dbReference type="ChEBI" id="CHEBI:57856"/>
        <dbReference type="ChEBI" id="CHEBI:59789"/>
        <dbReference type="ChEBI" id="CHEBI:74411"/>
        <dbReference type="ChEBI" id="CHEBI:74497"/>
        <dbReference type="EC" id="2.1.1.192"/>
    </reaction>
</comment>
<dbReference type="InterPro" id="IPR007197">
    <property type="entry name" value="rSAM"/>
</dbReference>
<keyword evidence="12" id="KW-1015">Disulfide bond</keyword>
<feature type="binding site" evidence="12">
    <location>
        <position position="123"/>
    </location>
    <ligand>
        <name>[4Fe-4S] cluster</name>
        <dbReference type="ChEBI" id="CHEBI:49883"/>
        <note>4Fe-4S-S-AdoMet</note>
    </ligand>
</feature>
<dbReference type="GO" id="GO:0046872">
    <property type="term" value="F:metal ion binding"/>
    <property type="evidence" value="ECO:0007669"/>
    <property type="project" value="UniProtKB-KW"/>
</dbReference>
<dbReference type="FunFam" id="3.20.20.70:FF:000014">
    <property type="entry name" value="Probable dual-specificity RNA methyltransferase RlmN"/>
    <property type="match status" value="1"/>
</dbReference>
<dbReference type="PaxDb" id="74426-ERS852399_01256"/>
<dbReference type="InterPro" id="IPR048641">
    <property type="entry name" value="RlmN_N"/>
</dbReference>
<dbReference type="CDD" id="cd01335">
    <property type="entry name" value="Radical_SAM"/>
    <property type="match status" value="1"/>
</dbReference>
<feature type="active site" description="Proton acceptor" evidence="12">
    <location>
        <position position="96"/>
    </location>
</feature>
<dbReference type="RefSeq" id="WP_055251319.1">
    <property type="nucleotide sequence ID" value="NZ_CABIXX010000011.1"/>
</dbReference>
<dbReference type="STRING" id="74426.ERS852399_01256"/>
<dbReference type="GO" id="GO:0051539">
    <property type="term" value="F:4 iron, 4 sulfur cluster binding"/>
    <property type="evidence" value="ECO:0007669"/>
    <property type="project" value="UniProtKB-UniRule"/>
</dbReference>
<comment type="subcellular location">
    <subcellularLocation>
        <location evidence="1 12">Cytoplasm</location>
    </subcellularLocation>
</comment>
<dbReference type="SFLD" id="SFLDS00029">
    <property type="entry name" value="Radical_SAM"/>
    <property type="match status" value="1"/>
</dbReference>
<dbReference type="GO" id="GO:0019843">
    <property type="term" value="F:rRNA binding"/>
    <property type="evidence" value="ECO:0007669"/>
    <property type="project" value="UniProtKB-UniRule"/>
</dbReference>
<keyword evidence="8 12" id="KW-0819">tRNA processing</keyword>
<evidence type="ECO:0000256" key="5">
    <source>
        <dbReference type="ARBA" id="ARBA00022603"/>
    </source>
</evidence>
<keyword evidence="10 12" id="KW-0408">Iron</keyword>
<evidence type="ECO:0000256" key="9">
    <source>
        <dbReference type="ARBA" id="ARBA00022723"/>
    </source>
</evidence>
<dbReference type="GO" id="GO:0005737">
    <property type="term" value="C:cytoplasm"/>
    <property type="evidence" value="ECO:0007669"/>
    <property type="project" value="UniProtKB-SubCell"/>
</dbReference>
<comment type="function">
    <text evidence="12">Specifically methylates position 2 of adenine 2503 in 23S rRNA and position 2 of adenine 37 in tRNAs.</text>
</comment>
<dbReference type="NCBIfam" id="TIGR00048">
    <property type="entry name" value="rRNA_mod_RlmN"/>
    <property type="match status" value="1"/>
</dbReference>
<dbReference type="SFLD" id="SFLDG01062">
    <property type="entry name" value="methyltransferase_(Class_A)"/>
    <property type="match status" value="1"/>
</dbReference>
<dbReference type="GO" id="GO:0002935">
    <property type="term" value="F:tRNA (adenine(37)-C2)-methyltransferase activity"/>
    <property type="evidence" value="ECO:0007669"/>
    <property type="project" value="UniProtKB-UniRule"/>
</dbReference>
<dbReference type="InterPro" id="IPR004383">
    <property type="entry name" value="rRNA_lsu_MTrfase_RlmN/Cfr"/>
</dbReference>
<feature type="binding site" evidence="12">
    <location>
        <begin position="163"/>
        <end position="164"/>
    </location>
    <ligand>
        <name>S-adenosyl-L-methionine</name>
        <dbReference type="ChEBI" id="CHEBI:59789"/>
    </ligand>
</feature>
<dbReference type="SUPFAM" id="SSF102114">
    <property type="entry name" value="Radical SAM enzymes"/>
    <property type="match status" value="1"/>
</dbReference>
<gene>
    <name evidence="12 13" type="primary">rlmN</name>
    <name evidence="13" type="ORF">ERS852514_00844</name>
</gene>
<dbReference type="Pfam" id="PF04055">
    <property type="entry name" value="Radical_SAM"/>
    <property type="match status" value="1"/>
</dbReference>
<comment type="miscellaneous">
    <text evidence="12">Reaction proceeds by a ping-pong mechanism involving intermediate methylation of a conserved cysteine residue.</text>
</comment>
<dbReference type="Gene3D" id="1.10.150.530">
    <property type="match status" value="1"/>
</dbReference>
<feature type="binding site" evidence="12">
    <location>
        <position position="294"/>
    </location>
    <ligand>
        <name>S-adenosyl-L-methionine</name>
        <dbReference type="ChEBI" id="CHEBI:59789"/>
    </ligand>
</feature>
<evidence type="ECO:0000256" key="2">
    <source>
        <dbReference type="ARBA" id="ARBA00022485"/>
    </source>
</evidence>
<keyword evidence="4 12" id="KW-0698">rRNA processing</keyword>
<keyword evidence="3 12" id="KW-0963">Cytoplasm</keyword>
<evidence type="ECO:0000256" key="8">
    <source>
        <dbReference type="ARBA" id="ARBA00022694"/>
    </source>
</evidence>
<dbReference type="InterPro" id="IPR058240">
    <property type="entry name" value="rSAM_sf"/>
</dbReference>
<name>A0A173ZJ91_9ACTN</name>
<evidence type="ECO:0000256" key="1">
    <source>
        <dbReference type="ARBA" id="ARBA00004496"/>
    </source>
</evidence>
<dbReference type="InterPro" id="IPR013785">
    <property type="entry name" value="Aldolase_TIM"/>
</dbReference>
<comment type="similarity">
    <text evidence="12">Belongs to the radical SAM superfamily. RlmN family.</text>
</comment>
<dbReference type="PIRSF" id="PIRSF006004">
    <property type="entry name" value="CHP00048"/>
    <property type="match status" value="1"/>
</dbReference>
<evidence type="ECO:0000256" key="7">
    <source>
        <dbReference type="ARBA" id="ARBA00022691"/>
    </source>
</evidence>
<dbReference type="HAMAP" id="MF_01849">
    <property type="entry name" value="RNA_methyltr_RlmN"/>
    <property type="match status" value="1"/>
</dbReference>
<evidence type="ECO:0000256" key="4">
    <source>
        <dbReference type="ARBA" id="ARBA00022552"/>
    </source>
</evidence>
<dbReference type="EC" id="2.1.1.192" evidence="12"/>
<dbReference type="GO" id="GO:0070475">
    <property type="term" value="P:rRNA base methylation"/>
    <property type="evidence" value="ECO:0007669"/>
    <property type="project" value="UniProtKB-UniRule"/>
</dbReference>
<comment type="cofactor">
    <cofactor evidence="12">
        <name>[4Fe-4S] cluster</name>
        <dbReference type="ChEBI" id="CHEBI:49883"/>
    </cofactor>
    <text evidence="12">Binds 1 [4Fe-4S] cluster. The cluster is coordinated with 3 cysteines and an exchangeable S-adenosyl-L-methionine.</text>
</comment>
<dbReference type="Gene3D" id="3.20.20.70">
    <property type="entry name" value="Aldolase class I"/>
    <property type="match status" value="1"/>
</dbReference>
<dbReference type="SFLD" id="SFLDF00275">
    <property type="entry name" value="adenosine_C2_methyltransferase"/>
    <property type="match status" value="1"/>
</dbReference>
<evidence type="ECO:0000256" key="3">
    <source>
        <dbReference type="ARBA" id="ARBA00022490"/>
    </source>
</evidence>
<dbReference type="GO" id="GO:0000049">
    <property type="term" value="F:tRNA binding"/>
    <property type="evidence" value="ECO:0007669"/>
    <property type="project" value="UniProtKB-UniRule"/>
</dbReference>
<feature type="binding site" evidence="12">
    <location>
        <position position="195"/>
    </location>
    <ligand>
        <name>S-adenosyl-L-methionine</name>
        <dbReference type="ChEBI" id="CHEBI:59789"/>
    </ligand>
</feature>
<dbReference type="GO" id="GO:0070040">
    <property type="term" value="F:rRNA (adenine(2503)-C2-)-methyltransferase activity"/>
    <property type="evidence" value="ECO:0007669"/>
    <property type="project" value="UniProtKB-UniRule"/>
</dbReference>
<organism evidence="13 14">
    <name type="scientific">Collinsella aerofaciens</name>
    <dbReference type="NCBI Taxonomy" id="74426"/>
    <lineage>
        <taxon>Bacteria</taxon>
        <taxon>Bacillati</taxon>
        <taxon>Actinomycetota</taxon>
        <taxon>Coriobacteriia</taxon>
        <taxon>Coriobacteriales</taxon>
        <taxon>Coriobacteriaceae</taxon>
        <taxon>Collinsella</taxon>
    </lineage>
</organism>
<keyword evidence="6 12" id="KW-0808">Transferase</keyword>
<sequence>MNPRTKSQDIRDLSQNDIRELVAELGQPAFRAKQLIEWVFEKNVCSFDDMTNLPKAFREQLKEAFAFDTPTELTKQVSKDGSRKYLLEYHDGISVETVGMPRRNKLSVCVSTQAGCGMGCAFCATGLNGLKRSLTAQEIVDQVLHVSNDFGERATSVVFMGQGEPFANYDEVLKALRILNDPDGIGIGARHLTVSTSGVIPGIRKFADIPEQFTLAVSLHSAIQSTRNKLMPGVKKYTLLRLHEALQLYTEKTGRRPTYEYAMIEGVNDTNPEMQALCDFCEGTLCHVNLIQLNDIEGSPLKPSPIHKVEDLQRRLESRGIETTIRNSRGNDIDAACGQLKQRFKVQKNA</sequence>
<protein>
    <recommendedName>
        <fullName evidence="12">Probable dual-specificity RNA methyltransferase RlmN</fullName>
        <ecNumber evidence="12">2.1.1.192</ecNumber>
    </recommendedName>
    <alternativeName>
        <fullName evidence="12">23S rRNA (adenine(2503)-C(2))-methyltransferase</fullName>
    </alternativeName>
    <alternativeName>
        <fullName evidence="12">23S rRNA m2A2503 methyltransferase</fullName>
    </alternativeName>
    <alternativeName>
        <fullName evidence="12">Ribosomal RNA large subunit methyltransferase N</fullName>
    </alternativeName>
    <alternativeName>
        <fullName evidence="12">tRNA (adenine(37)-C(2))-methyltransferase</fullName>
    </alternativeName>
    <alternativeName>
        <fullName evidence="12">tRNA m2A37 methyltransferase</fullName>
    </alternativeName>
</protein>
<dbReference type="GO" id="GO:0030488">
    <property type="term" value="P:tRNA methylation"/>
    <property type="evidence" value="ECO:0007669"/>
    <property type="project" value="UniProtKB-UniRule"/>
</dbReference>
<evidence type="ECO:0000313" key="14">
    <source>
        <dbReference type="Proteomes" id="UP000095454"/>
    </source>
</evidence>
<feature type="binding site" evidence="12">
    <location>
        <position position="120"/>
    </location>
    <ligand>
        <name>[4Fe-4S] cluster</name>
        <dbReference type="ChEBI" id="CHEBI:49883"/>
        <note>4Fe-4S-S-AdoMet</note>
    </ligand>
</feature>
<keyword evidence="5 12" id="KW-0489">Methyltransferase</keyword>
<evidence type="ECO:0000256" key="12">
    <source>
        <dbReference type="HAMAP-Rule" id="MF_01849"/>
    </source>
</evidence>
<reference evidence="13 14" key="1">
    <citation type="submission" date="2015-09" db="EMBL/GenBank/DDBJ databases">
        <authorList>
            <consortium name="Pathogen Informatics"/>
        </authorList>
    </citation>
    <scope>NUCLEOTIDE SEQUENCE [LARGE SCALE GENOMIC DNA]</scope>
    <source>
        <strain evidence="13 14">2789STDY5834902</strain>
    </source>
</reference>